<reference evidence="1 2" key="1">
    <citation type="submission" date="2018-07" db="EMBL/GenBank/DDBJ databases">
        <title>Venubactetium sediminum gen. nov., sp. nov., isolated from a marine solar saltern.</title>
        <authorList>
            <person name="Wang S."/>
        </authorList>
    </citation>
    <scope>NUCLEOTIDE SEQUENCE [LARGE SCALE GENOMIC DNA]</scope>
    <source>
        <strain evidence="1 2">WD2A32</strain>
    </source>
</reference>
<accession>A0A369T8G4</accession>
<gene>
    <name evidence="1" type="ORF">DRB17_11685</name>
</gene>
<organism evidence="1 2">
    <name type="scientific">Ferruginivarius sediminum</name>
    <dbReference type="NCBI Taxonomy" id="2661937"/>
    <lineage>
        <taxon>Bacteria</taxon>
        <taxon>Pseudomonadati</taxon>
        <taxon>Pseudomonadota</taxon>
        <taxon>Alphaproteobacteria</taxon>
        <taxon>Rhodospirillales</taxon>
        <taxon>Rhodospirillaceae</taxon>
        <taxon>Ferruginivarius</taxon>
    </lineage>
</organism>
<dbReference type="AlphaFoldDB" id="A0A369T8G4"/>
<protein>
    <submittedName>
        <fullName evidence="1">Uncharacterized protein</fullName>
    </submittedName>
</protein>
<comment type="caution">
    <text evidence="1">The sequence shown here is derived from an EMBL/GenBank/DDBJ whole genome shotgun (WGS) entry which is preliminary data.</text>
</comment>
<keyword evidence="2" id="KW-1185">Reference proteome</keyword>
<sequence>MLSVNGTAVTGTLIGGPTTFFSNIQGSAYRADITGLNAVIDGMNSLSISDLAACDSINNGAGVLVIFDDGSSPEAGIEVRDGADLAFVNFSPPLDTTVPQTFTFDASAFDRVADLVMFFGSVADDRFRPSAVDITVSPGGVTTELVNLLGSNDGSEHDTVVISVAVPAGATMITVQAFSEDRESTGALPASFIWNTAGVAVRGEEPPGLDGRITGGGSNITVDGLRITKGLQLHCDLRNPNNFQINWPGAAFHLEALTVANCTEDPDIIQQPPMSSPFDTFQAEGTGRLRINGERDENATVRFILVDAGEPGTADTARIVIRDGDGNIVLDLPETVLTHGNFQTHKD</sequence>
<dbReference type="Proteomes" id="UP000253941">
    <property type="component" value="Unassembled WGS sequence"/>
</dbReference>
<proteinExistence type="predicted"/>
<name>A0A369T8G4_9PROT</name>
<dbReference type="EMBL" id="QPMH01000010">
    <property type="protein sequence ID" value="RDD61590.1"/>
    <property type="molecule type" value="Genomic_DNA"/>
</dbReference>
<evidence type="ECO:0000313" key="1">
    <source>
        <dbReference type="EMBL" id="RDD61590.1"/>
    </source>
</evidence>
<evidence type="ECO:0000313" key="2">
    <source>
        <dbReference type="Proteomes" id="UP000253941"/>
    </source>
</evidence>